<dbReference type="EMBL" id="MGGR01000006">
    <property type="protein sequence ID" value="OGM34410.1"/>
    <property type="molecule type" value="Genomic_DNA"/>
</dbReference>
<dbReference type="AlphaFoldDB" id="A0A1F7Z4Q1"/>
<evidence type="ECO:0000256" key="1">
    <source>
        <dbReference type="ARBA" id="ARBA00004651"/>
    </source>
</evidence>
<proteinExistence type="predicted"/>
<dbReference type="Proteomes" id="UP000177169">
    <property type="component" value="Unassembled WGS sequence"/>
</dbReference>
<protein>
    <recommendedName>
        <fullName evidence="11">Glycosyltransferase RgtA/B/C/D-like domain-containing protein</fullName>
    </recommendedName>
</protein>
<feature type="transmembrane region" description="Helical" evidence="8">
    <location>
        <begin position="218"/>
        <end position="238"/>
    </location>
</feature>
<evidence type="ECO:0008006" key="11">
    <source>
        <dbReference type="Google" id="ProtNLM"/>
    </source>
</evidence>
<evidence type="ECO:0000256" key="8">
    <source>
        <dbReference type="SAM" id="Phobius"/>
    </source>
</evidence>
<dbReference type="PANTHER" id="PTHR33908">
    <property type="entry name" value="MANNOSYLTRANSFERASE YKCB-RELATED"/>
    <property type="match status" value="1"/>
</dbReference>
<feature type="transmembrane region" description="Helical" evidence="8">
    <location>
        <begin position="118"/>
        <end position="144"/>
    </location>
</feature>
<feature type="transmembrane region" description="Helical" evidence="8">
    <location>
        <begin position="156"/>
        <end position="176"/>
    </location>
</feature>
<evidence type="ECO:0000256" key="7">
    <source>
        <dbReference type="ARBA" id="ARBA00023136"/>
    </source>
</evidence>
<feature type="transmembrane region" description="Helical" evidence="8">
    <location>
        <begin position="72"/>
        <end position="87"/>
    </location>
</feature>
<evidence type="ECO:0000313" key="9">
    <source>
        <dbReference type="EMBL" id="OGM34410.1"/>
    </source>
</evidence>
<evidence type="ECO:0000313" key="10">
    <source>
        <dbReference type="Proteomes" id="UP000177169"/>
    </source>
</evidence>
<keyword evidence="2" id="KW-1003">Cell membrane</keyword>
<reference evidence="9 10" key="1">
    <citation type="journal article" date="2016" name="Nat. Commun.">
        <title>Thousands of microbial genomes shed light on interconnected biogeochemical processes in an aquifer system.</title>
        <authorList>
            <person name="Anantharaman K."/>
            <person name="Brown C.T."/>
            <person name="Hug L.A."/>
            <person name="Sharon I."/>
            <person name="Castelle C.J."/>
            <person name="Probst A.J."/>
            <person name="Thomas B.C."/>
            <person name="Singh A."/>
            <person name="Wilkins M.J."/>
            <person name="Karaoz U."/>
            <person name="Brodie E.L."/>
            <person name="Williams K.H."/>
            <person name="Hubbard S.S."/>
            <person name="Banfield J.F."/>
        </authorList>
    </citation>
    <scope>NUCLEOTIDE SEQUENCE [LARGE SCALE GENOMIC DNA]</scope>
</reference>
<dbReference type="GO" id="GO:0016763">
    <property type="term" value="F:pentosyltransferase activity"/>
    <property type="evidence" value="ECO:0007669"/>
    <property type="project" value="TreeGrafter"/>
</dbReference>
<evidence type="ECO:0000256" key="5">
    <source>
        <dbReference type="ARBA" id="ARBA00022692"/>
    </source>
</evidence>
<keyword evidence="6 8" id="KW-1133">Transmembrane helix</keyword>
<evidence type="ECO:0000256" key="3">
    <source>
        <dbReference type="ARBA" id="ARBA00022676"/>
    </source>
</evidence>
<evidence type="ECO:0000256" key="4">
    <source>
        <dbReference type="ARBA" id="ARBA00022679"/>
    </source>
</evidence>
<keyword evidence="5 8" id="KW-0812">Transmembrane</keyword>
<dbReference type="GO" id="GO:0005886">
    <property type="term" value="C:plasma membrane"/>
    <property type="evidence" value="ECO:0007669"/>
    <property type="project" value="UniProtKB-SubCell"/>
</dbReference>
<sequence length="433" mass="49842">MKRIWVTRDITLIGPIDANMTIIYPSLTFYMLMLFAVLGKFEPQSPAYGTAFFGLLIVFLILFLTKKLNKKLLPFVAALSVVWFPLIESSRWAWNPHLVAFTSIIAILLYFRKDKISFIFSGVFFGLSFHLHYLTFFSFAAFILLVGLKSLRQKKFLVPILIFLGFFLMIVPFIYFDWKNPPGLFFNHFWKNNLIRSHGAPDMLNFIRSFSVNIYQSLFYLSQNMLLAIFLGFILVWLTIKDLIHKSQSLLFLIPVVPQIAIISFLPTFENRYFLLGLSFFITWLIYPRGKKEGSLVKFAVLIMILGSLGQLKNQLTKPIREPAAGTVSLVSNYIRDKVNKDDRKNVNVAVLASPDADPLGVVYRHTLQVKGINLLLENQFDITDNLFVVSTSDEDKVRKDPANVMGGFRKGPLADTYKLANSEWRVYLFNRY</sequence>
<feature type="transmembrane region" description="Helical" evidence="8">
    <location>
        <begin position="296"/>
        <end position="312"/>
    </location>
</feature>
<gene>
    <name evidence="9" type="ORF">A3D01_05555</name>
</gene>
<accession>A0A1F7Z4Q1</accession>
<comment type="subcellular location">
    <subcellularLocation>
        <location evidence="1">Cell membrane</location>
        <topology evidence="1">Multi-pass membrane protein</topology>
    </subcellularLocation>
</comment>
<feature type="transmembrane region" description="Helical" evidence="8">
    <location>
        <begin position="93"/>
        <end position="111"/>
    </location>
</feature>
<feature type="transmembrane region" description="Helical" evidence="8">
    <location>
        <begin position="47"/>
        <end position="65"/>
    </location>
</feature>
<evidence type="ECO:0000256" key="2">
    <source>
        <dbReference type="ARBA" id="ARBA00022475"/>
    </source>
</evidence>
<organism evidence="9 10">
    <name type="scientific">Candidatus Woesebacteria bacterium RIFCSPHIGHO2_02_FULL_39_13</name>
    <dbReference type="NCBI Taxonomy" id="1802505"/>
    <lineage>
        <taxon>Bacteria</taxon>
        <taxon>Candidatus Woeseibacteriota</taxon>
    </lineage>
</organism>
<dbReference type="GO" id="GO:0009103">
    <property type="term" value="P:lipopolysaccharide biosynthetic process"/>
    <property type="evidence" value="ECO:0007669"/>
    <property type="project" value="UniProtKB-ARBA"/>
</dbReference>
<dbReference type="PANTHER" id="PTHR33908:SF11">
    <property type="entry name" value="MEMBRANE PROTEIN"/>
    <property type="match status" value="1"/>
</dbReference>
<keyword evidence="4" id="KW-0808">Transferase</keyword>
<evidence type="ECO:0000256" key="6">
    <source>
        <dbReference type="ARBA" id="ARBA00022989"/>
    </source>
</evidence>
<comment type="caution">
    <text evidence="9">The sequence shown here is derived from an EMBL/GenBank/DDBJ whole genome shotgun (WGS) entry which is preliminary data.</text>
</comment>
<keyword evidence="7 8" id="KW-0472">Membrane</keyword>
<dbReference type="InterPro" id="IPR050297">
    <property type="entry name" value="LipidA_mod_glycosyltrf_83"/>
</dbReference>
<name>A0A1F7Z4Q1_9BACT</name>
<feature type="transmembrane region" description="Helical" evidence="8">
    <location>
        <begin position="21"/>
        <end position="41"/>
    </location>
</feature>
<keyword evidence="3" id="KW-0328">Glycosyltransferase</keyword>